<name>A0AAE0FA13_9CHLO</name>
<feature type="region of interest" description="Disordered" evidence="1">
    <location>
        <begin position="125"/>
        <end position="160"/>
    </location>
</feature>
<feature type="compositionally biased region" description="Polar residues" evidence="1">
    <location>
        <begin position="254"/>
        <end position="264"/>
    </location>
</feature>
<feature type="compositionally biased region" description="Low complexity" evidence="1">
    <location>
        <begin position="237"/>
        <end position="249"/>
    </location>
</feature>
<feature type="region of interest" description="Disordered" evidence="1">
    <location>
        <begin position="188"/>
        <end position="270"/>
    </location>
</feature>
<organism evidence="2 3">
    <name type="scientific">Cymbomonas tetramitiformis</name>
    <dbReference type="NCBI Taxonomy" id="36881"/>
    <lineage>
        <taxon>Eukaryota</taxon>
        <taxon>Viridiplantae</taxon>
        <taxon>Chlorophyta</taxon>
        <taxon>Pyramimonadophyceae</taxon>
        <taxon>Pyramimonadales</taxon>
        <taxon>Pyramimonadaceae</taxon>
        <taxon>Cymbomonas</taxon>
    </lineage>
</organism>
<proteinExistence type="predicted"/>
<reference evidence="2 3" key="1">
    <citation type="journal article" date="2015" name="Genome Biol. Evol.">
        <title>Comparative Genomics of a Bacterivorous Green Alga Reveals Evolutionary Causalities and Consequences of Phago-Mixotrophic Mode of Nutrition.</title>
        <authorList>
            <person name="Burns J.A."/>
            <person name="Paasch A."/>
            <person name="Narechania A."/>
            <person name="Kim E."/>
        </authorList>
    </citation>
    <scope>NUCLEOTIDE SEQUENCE [LARGE SCALE GENOMIC DNA]</scope>
    <source>
        <strain evidence="2 3">PLY_AMNH</strain>
    </source>
</reference>
<dbReference type="EMBL" id="LGRX02022184">
    <property type="protein sequence ID" value="KAK3255866.1"/>
    <property type="molecule type" value="Genomic_DNA"/>
</dbReference>
<evidence type="ECO:0000313" key="3">
    <source>
        <dbReference type="Proteomes" id="UP001190700"/>
    </source>
</evidence>
<evidence type="ECO:0000313" key="2">
    <source>
        <dbReference type="EMBL" id="KAK3255866.1"/>
    </source>
</evidence>
<comment type="caution">
    <text evidence="2">The sequence shown here is derived from an EMBL/GenBank/DDBJ whole genome shotgun (WGS) entry which is preliminary data.</text>
</comment>
<accession>A0AAE0FA13</accession>
<dbReference type="AlphaFoldDB" id="A0AAE0FA13"/>
<gene>
    <name evidence="2" type="ORF">CYMTET_34976</name>
</gene>
<keyword evidence="3" id="KW-1185">Reference proteome</keyword>
<feature type="compositionally biased region" description="Low complexity" evidence="1">
    <location>
        <begin position="136"/>
        <end position="145"/>
    </location>
</feature>
<protein>
    <submittedName>
        <fullName evidence="2">Uncharacterized protein</fullName>
    </submittedName>
</protein>
<sequence length="270" mass="28141">VCLTVDASYKNGGEVVCDDDTPNELGLLDGACIHIQCLQTGNAAAAAAAAATAATMQALAASEQVVTPGSPTSPSRALLCMLSSANERHTSPSKHLFVNRSAHPGMDVPSLANTGAASPVRGYPTVAISPERSPRGRGSSRVSAGRPGGRMVRRREGFMPEVAAEPSIHLEDLNTEVSAFIEEEEPVMRHSGHGARVPASVQHDAEDFQRPEPGSRGSLPEQLEDDWAGQSLPNGVLSSGLASARRSLLPAPHNGSQGQGSAFQMRSPAR</sequence>
<dbReference type="Proteomes" id="UP001190700">
    <property type="component" value="Unassembled WGS sequence"/>
</dbReference>
<feature type="non-terminal residue" evidence="2">
    <location>
        <position position="1"/>
    </location>
</feature>
<evidence type="ECO:0000256" key="1">
    <source>
        <dbReference type="SAM" id="MobiDB-lite"/>
    </source>
</evidence>